<dbReference type="InterPro" id="IPR023780">
    <property type="entry name" value="Chromo_domain"/>
</dbReference>
<evidence type="ECO:0000259" key="2">
    <source>
        <dbReference type="PROSITE" id="PS50013"/>
    </source>
</evidence>
<feature type="region of interest" description="Disordered" evidence="1">
    <location>
        <begin position="432"/>
        <end position="471"/>
    </location>
</feature>
<proteinExistence type="predicted"/>
<feature type="compositionally biased region" description="Basic and acidic residues" evidence="1">
    <location>
        <begin position="73"/>
        <end position="100"/>
    </location>
</feature>
<dbReference type="SMART" id="SM00298">
    <property type="entry name" value="CHROMO"/>
    <property type="match status" value="1"/>
</dbReference>
<dbReference type="PROSITE" id="PS50013">
    <property type="entry name" value="CHROMO_2"/>
    <property type="match status" value="1"/>
</dbReference>
<gene>
    <name evidence="3" type="ORF">HBR001_LOCUS9042</name>
</gene>
<protein>
    <recommendedName>
        <fullName evidence="2">Chromo domain-containing protein</fullName>
    </recommendedName>
</protein>
<feature type="compositionally biased region" description="Basic and acidic residues" evidence="1">
    <location>
        <begin position="269"/>
        <end position="334"/>
    </location>
</feature>
<accession>A0AAV0V3U8</accession>
<dbReference type="InterPro" id="IPR016197">
    <property type="entry name" value="Chromo-like_dom_sf"/>
</dbReference>
<keyword evidence="4" id="KW-1185">Reference proteome</keyword>
<dbReference type="InterPro" id="IPR000953">
    <property type="entry name" value="Chromo/chromo_shadow_dom"/>
</dbReference>
<feature type="region of interest" description="Disordered" evidence="1">
    <location>
        <begin position="63"/>
        <end position="197"/>
    </location>
</feature>
<reference evidence="3" key="1">
    <citation type="submission" date="2022-12" db="EMBL/GenBank/DDBJ databases">
        <authorList>
            <person name="Webb A."/>
        </authorList>
    </citation>
    <scope>NUCLEOTIDE SEQUENCE</scope>
    <source>
        <strain evidence="3">Hp1</strain>
    </source>
</reference>
<evidence type="ECO:0000256" key="1">
    <source>
        <dbReference type="SAM" id="MobiDB-lite"/>
    </source>
</evidence>
<dbReference type="EMBL" id="CANTFL010001471">
    <property type="protein sequence ID" value="CAI5742555.1"/>
    <property type="molecule type" value="Genomic_DNA"/>
</dbReference>
<feature type="region of interest" description="Disordered" evidence="1">
    <location>
        <begin position="253"/>
        <end position="396"/>
    </location>
</feature>
<dbReference type="Proteomes" id="UP001162031">
    <property type="component" value="Unassembled WGS sequence"/>
</dbReference>
<evidence type="ECO:0000313" key="3">
    <source>
        <dbReference type="EMBL" id="CAI5742555.1"/>
    </source>
</evidence>
<feature type="compositionally biased region" description="Acidic residues" evidence="1">
    <location>
        <begin position="432"/>
        <end position="454"/>
    </location>
</feature>
<feature type="compositionally biased region" description="Basic residues" evidence="1">
    <location>
        <begin position="138"/>
        <end position="150"/>
    </location>
</feature>
<comment type="caution">
    <text evidence="3">The sequence shown here is derived from an EMBL/GenBank/DDBJ whole genome shotgun (WGS) entry which is preliminary data.</text>
</comment>
<dbReference type="Pfam" id="PF00385">
    <property type="entry name" value="Chromo"/>
    <property type="match status" value="1"/>
</dbReference>
<dbReference type="AlphaFoldDB" id="A0AAV0V3U8"/>
<evidence type="ECO:0000313" key="4">
    <source>
        <dbReference type="Proteomes" id="UP001162031"/>
    </source>
</evidence>
<name>A0AAV0V3U8_HYABA</name>
<feature type="domain" description="Chromo" evidence="2">
    <location>
        <begin position="479"/>
        <end position="549"/>
    </location>
</feature>
<feature type="compositionally biased region" description="Polar residues" evidence="1">
    <location>
        <begin position="345"/>
        <end position="354"/>
    </location>
</feature>
<dbReference type="Gene3D" id="2.40.50.40">
    <property type="match status" value="1"/>
</dbReference>
<sequence length="607" mass="68947">MRSKHMELFAKMHLGMDHVLAKLLLEAPRLPDSLKLETETQSLSITWVQVTEVFEKRRAMLERRKEKEKRKKEKIEREEKASGGKEVVEKFETKERRDAMKAVAIATPMKKSKNSPSGASPRSGKSALVSVETEKKSSKTKQKKKKKKEREKKEKKEEEEEEEEKKRKEEPLTTMASPRGEGVKAAGANEKKADERSVRDQLMLKKIRKLPMCQDVAFGSNKYKAIAKWIELDKGDNASIPAEVAKILDEMQSDAATETKSKQKWSRKRSFESRDGVVPAEKRSTRQSSAEDRKRDEKQHTSHVDEGKMVRQSGKDEAAVKAHEEPPALEKAEFAPDLSNGPRFSPSSNETSQGRMPKKQKQTKEAPVGDGEEKKPICQAASTKQQPAAGAVQARANKGVCEAEAKYLFYENMEKPSKPGASADSAIILDDSEEEDDEDDEGEEDSDDAGEEELKEVQEHDSSTDDDPDLFDLNEEDVYVVEAILCVKEGRALLSVGGVRRPKESDLYLVKWEGYDELTWEPEENIPQRLIEMFRERERAKRACQYQIKVAHERREVTNVTTQTKDVIYMIQWINQDVALWEARATLPIKTQVWLDKVLGSASAKKR</sequence>
<dbReference type="SUPFAM" id="SSF54160">
    <property type="entry name" value="Chromo domain-like"/>
    <property type="match status" value="1"/>
</dbReference>
<dbReference type="CDD" id="cd00024">
    <property type="entry name" value="CD_CSD"/>
    <property type="match status" value="1"/>
</dbReference>
<organism evidence="3 4">
    <name type="scientific">Hyaloperonospora brassicae</name>
    <name type="common">Brassica downy mildew</name>
    <name type="synonym">Peronospora brassicae</name>
    <dbReference type="NCBI Taxonomy" id="162125"/>
    <lineage>
        <taxon>Eukaryota</taxon>
        <taxon>Sar</taxon>
        <taxon>Stramenopiles</taxon>
        <taxon>Oomycota</taxon>
        <taxon>Peronosporomycetes</taxon>
        <taxon>Peronosporales</taxon>
        <taxon>Peronosporaceae</taxon>
        <taxon>Hyaloperonospora</taxon>
    </lineage>
</organism>